<gene>
    <name evidence="3" type="ORF">GPUH_LOCUS14420</name>
</gene>
<feature type="transmembrane region" description="Helical" evidence="2">
    <location>
        <begin position="27"/>
        <end position="48"/>
    </location>
</feature>
<keyword evidence="2" id="KW-1133">Transmembrane helix</keyword>
<proteinExistence type="predicted"/>
<name>A0A3P7M456_9BILA</name>
<feature type="region of interest" description="Disordered" evidence="1">
    <location>
        <begin position="65"/>
        <end position="89"/>
    </location>
</feature>
<reference evidence="3 4" key="1">
    <citation type="submission" date="2018-11" db="EMBL/GenBank/DDBJ databases">
        <authorList>
            <consortium name="Pathogen Informatics"/>
        </authorList>
    </citation>
    <scope>NUCLEOTIDE SEQUENCE [LARGE SCALE GENOMIC DNA]</scope>
</reference>
<evidence type="ECO:0000313" key="3">
    <source>
        <dbReference type="EMBL" id="VDN24135.1"/>
    </source>
</evidence>
<evidence type="ECO:0000256" key="1">
    <source>
        <dbReference type="SAM" id="MobiDB-lite"/>
    </source>
</evidence>
<dbReference type="OrthoDB" id="5773368at2759"/>
<dbReference type="EMBL" id="UYRT01081242">
    <property type="protein sequence ID" value="VDN24135.1"/>
    <property type="molecule type" value="Genomic_DNA"/>
</dbReference>
<dbReference type="AlphaFoldDB" id="A0A3P7M456"/>
<evidence type="ECO:0000313" key="4">
    <source>
        <dbReference type="Proteomes" id="UP000271098"/>
    </source>
</evidence>
<dbReference type="Proteomes" id="UP000271098">
    <property type="component" value="Unassembled WGS sequence"/>
</dbReference>
<keyword evidence="4" id="KW-1185">Reference proteome</keyword>
<keyword evidence="2" id="KW-0812">Transmembrane</keyword>
<accession>A0A3P7M456</accession>
<sequence length="190" mass="20906">MKKLIRVTDVSVAMFLNVNWCQAGNSALRALSTLLIPIILSCLALLPFETCHCFNLKRQQRFSDYDDEAHPENESEQQEAQQDGTMQSSSLLSNKNVSTELLPYPKTSSHGIVEAILNNENVTDSTAKGDRAKNSVSVNPANVPAPIDYSKPYMIKCDSRGSCYASPLNDDEVPPLPSYNKALTCSTHPL</sequence>
<organism evidence="3 4">
    <name type="scientific">Gongylonema pulchrum</name>
    <dbReference type="NCBI Taxonomy" id="637853"/>
    <lineage>
        <taxon>Eukaryota</taxon>
        <taxon>Metazoa</taxon>
        <taxon>Ecdysozoa</taxon>
        <taxon>Nematoda</taxon>
        <taxon>Chromadorea</taxon>
        <taxon>Rhabditida</taxon>
        <taxon>Spirurina</taxon>
        <taxon>Spiruromorpha</taxon>
        <taxon>Spiruroidea</taxon>
        <taxon>Gongylonematidae</taxon>
        <taxon>Gongylonema</taxon>
    </lineage>
</organism>
<feature type="compositionally biased region" description="Polar residues" evidence="1">
    <location>
        <begin position="78"/>
        <end position="89"/>
    </location>
</feature>
<keyword evidence="2" id="KW-0472">Membrane</keyword>
<evidence type="ECO:0000256" key="2">
    <source>
        <dbReference type="SAM" id="Phobius"/>
    </source>
</evidence>
<protein>
    <submittedName>
        <fullName evidence="3">Uncharacterized protein</fullName>
    </submittedName>
</protein>